<dbReference type="HAMAP" id="MF_00991">
    <property type="entry name" value="MqnB"/>
    <property type="match status" value="1"/>
</dbReference>
<keyword evidence="5" id="KW-1185">Reference proteome</keyword>
<dbReference type="CDD" id="cd17766">
    <property type="entry name" value="futalosine_nucleosidase_MqnB"/>
    <property type="match status" value="1"/>
</dbReference>
<proteinExistence type="inferred from homology"/>
<reference evidence="5" key="1">
    <citation type="journal article" date="2019" name="Int. J. Syst. Evol. Microbiol.">
        <title>The Global Catalogue of Microorganisms (GCM) 10K type strain sequencing project: providing services to taxonomists for standard genome sequencing and annotation.</title>
        <authorList>
            <consortium name="The Broad Institute Genomics Platform"/>
            <consortium name="The Broad Institute Genome Sequencing Center for Infectious Disease"/>
            <person name="Wu L."/>
            <person name="Ma J."/>
        </authorList>
    </citation>
    <scope>NUCLEOTIDE SEQUENCE [LARGE SCALE GENOMIC DNA]</scope>
    <source>
        <strain evidence="5">NBRC 106396</strain>
    </source>
</reference>
<keyword evidence="1 4" id="KW-0378">Hydrolase</keyword>
<dbReference type="NCBIfam" id="TIGR03664">
    <property type="entry name" value="fut_nucase"/>
    <property type="match status" value="1"/>
</dbReference>
<evidence type="ECO:0000256" key="2">
    <source>
        <dbReference type="NCBIfam" id="TIGR03664"/>
    </source>
</evidence>
<dbReference type="Gene3D" id="3.40.50.1580">
    <property type="entry name" value="Nucleoside phosphorylase domain"/>
    <property type="match status" value="1"/>
</dbReference>
<sequence length="220" mass="22723">MIESSEGRILIMTSVEAERDAVLRGVGDNERVDVLLAGVGPVSAAIQTTKALQKETYSLVICAGIAGGFTEKAEIGTIAVATEIVSADLGAESPDGFIPLDDLGFGSSTRIVPEEHLVSALSSAIEAAGNITTIRGPVLTLSTVTGTAETTAALTQREPEAIAEAMEGYGVASAALEFGVPVLELRAISNPIGPRDRSAWRIKDALAALESASQVITEVF</sequence>
<comment type="catalytic activity">
    <reaction evidence="1">
        <text>futalosine + H2O = dehypoxanthine futalosine + hypoxanthine</text>
        <dbReference type="Rhea" id="RHEA:25904"/>
        <dbReference type="ChEBI" id="CHEBI:15377"/>
        <dbReference type="ChEBI" id="CHEBI:17368"/>
        <dbReference type="ChEBI" id="CHEBI:58863"/>
        <dbReference type="ChEBI" id="CHEBI:58864"/>
        <dbReference type="EC" id="3.2.2.26"/>
    </reaction>
</comment>
<evidence type="ECO:0000313" key="5">
    <source>
        <dbReference type="Proteomes" id="UP001596549"/>
    </source>
</evidence>
<dbReference type="PANTHER" id="PTHR46832">
    <property type="entry name" value="5'-METHYLTHIOADENOSINE/S-ADENOSYLHOMOCYSTEINE NUCLEOSIDASE"/>
    <property type="match status" value="1"/>
</dbReference>
<dbReference type="PANTHER" id="PTHR46832:SF2">
    <property type="entry name" value="FUTALOSINE HYDROLASE"/>
    <property type="match status" value="1"/>
</dbReference>
<dbReference type="GO" id="GO:0016798">
    <property type="term" value="F:hydrolase activity, acting on glycosyl bonds"/>
    <property type="evidence" value="ECO:0007669"/>
    <property type="project" value="UniProtKB-KW"/>
</dbReference>
<comment type="caution">
    <text evidence="4">The sequence shown here is derived from an EMBL/GenBank/DDBJ whole genome shotgun (WGS) entry which is preliminary data.</text>
</comment>
<accession>A0ABW2NVN4</accession>
<gene>
    <name evidence="1" type="primary">mqnB</name>
    <name evidence="4" type="ORF">ACFQPF_17500</name>
</gene>
<dbReference type="InterPro" id="IPR019963">
    <property type="entry name" value="FL_hydrolase_MqnB"/>
</dbReference>
<dbReference type="Proteomes" id="UP001596549">
    <property type="component" value="Unassembled WGS sequence"/>
</dbReference>
<evidence type="ECO:0000259" key="3">
    <source>
        <dbReference type="Pfam" id="PF01048"/>
    </source>
</evidence>
<feature type="domain" description="Nucleoside phosphorylase" evidence="3">
    <location>
        <begin position="29"/>
        <end position="215"/>
    </location>
</feature>
<dbReference type="InterPro" id="IPR035994">
    <property type="entry name" value="Nucleoside_phosphorylase_sf"/>
</dbReference>
<protein>
    <recommendedName>
        <fullName evidence="1 2">Futalosine hydrolase</fullName>
        <shortName evidence="1">FL hydrolase</shortName>
        <ecNumber evidence="1 2">3.2.2.26</ecNumber>
    </recommendedName>
    <alternativeName>
        <fullName evidence="1">Futalosine nucleosidase</fullName>
    </alternativeName>
    <alternativeName>
        <fullName evidence="1">Menaquinone biosynthetic enzyme MqnB</fullName>
    </alternativeName>
</protein>
<dbReference type="InterPro" id="IPR000845">
    <property type="entry name" value="Nucleoside_phosphorylase_d"/>
</dbReference>
<comment type="similarity">
    <text evidence="1">Belongs to the PNP/UDP phosphorylase family. Futalosine hydrolase subfamily.</text>
</comment>
<dbReference type="EMBL" id="JBHTCP010000052">
    <property type="protein sequence ID" value="MFC7373439.1"/>
    <property type="molecule type" value="Genomic_DNA"/>
</dbReference>
<dbReference type="EC" id="3.2.2.26" evidence="1 2"/>
<organism evidence="4 5">
    <name type="scientific">Fictibacillus iocasae</name>
    <dbReference type="NCBI Taxonomy" id="2715437"/>
    <lineage>
        <taxon>Bacteria</taxon>
        <taxon>Bacillati</taxon>
        <taxon>Bacillota</taxon>
        <taxon>Bacilli</taxon>
        <taxon>Bacillales</taxon>
        <taxon>Fictibacillaceae</taxon>
        <taxon>Fictibacillus</taxon>
    </lineage>
</organism>
<name>A0ABW2NVN4_9BACL</name>
<keyword evidence="4" id="KW-0326">Glycosidase</keyword>
<dbReference type="Pfam" id="PF01048">
    <property type="entry name" value="PNP_UDP_1"/>
    <property type="match status" value="1"/>
</dbReference>
<keyword evidence="1" id="KW-0474">Menaquinone biosynthesis</keyword>
<evidence type="ECO:0000313" key="4">
    <source>
        <dbReference type="EMBL" id="MFC7373439.1"/>
    </source>
</evidence>
<comment type="function">
    <text evidence="1">Catalyzes the hydrolysis of futalosine (FL) to dehypoxanthine futalosine (DHFL) and hypoxanthine, a step in the biosynthesis of menaquinone (MK, vitamin K2).</text>
</comment>
<dbReference type="NCBIfam" id="NF006087">
    <property type="entry name" value="PRK08236.1"/>
    <property type="match status" value="1"/>
</dbReference>
<dbReference type="RefSeq" id="WP_379751378.1">
    <property type="nucleotide sequence ID" value="NZ_JBHTCP010000052.1"/>
</dbReference>
<dbReference type="SUPFAM" id="SSF53167">
    <property type="entry name" value="Purine and uridine phosphorylases"/>
    <property type="match status" value="1"/>
</dbReference>
<comment type="pathway">
    <text evidence="1">Quinol/quinone metabolism; menaquinone biosynthesis.</text>
</comment>
<evidence type="ECO:0000256" key="1">
    <source>
        <dbReference type="HAMAP-Rule" id="MF_00991"/>
    </source>
</evidence>